<keyword evidence="2" id="KW-1185">Reference proteome</keyword>
<sequence>MPASGVFAGWSVAVAALNALLALFGSGPVSAVVFRFGGEVGVGVAPKGIYPFDMKLLVTQGARRAARCVRAVLIASLRAARAAALPTFIRSSRATHTAHLTPCLACQRCMNSISSCWALMMLRARRFNSGSLPYFSSVWAISIAPS</sequence>
<comment type="caution">
    <text evidence="1">The sequence shown here is derived from an EMBL/GenBank/DDBJ whole genome shotgun (WGS) entry which is preliminary data.</text>
</comment>
<evidence type="ECO:0008006" key="3">
    <source>
        <dbReference type="Google" id="ProtNLM"/>
    </source>
</evidence>
<evidence type="ECO:0000313" key="1">
    <source>
        <dbReference type="EMBL" id="CAD6531105.1"/>
    </source>
</evidence>
<organism evidence="1 2">
    <name type="scientific">Paraburkholderia metrosideri</name>
    <dbReference type="NCBI Taxonomy" id="580937"/>
    <lineage>
        <taxon>Bacteria</taxon>
        <taxon>Pseudomonadati</taxon>
        <taxon>Pseudomonadota</taxon>
        <taxon>Betaproteobacteria</taxon>
        <taxon>Burkholderiales</taxon>
        <taxon>Burkholderiaceae</taxon>
        <taxon>Paraburkholderia</taxon>
    </lineage>
</organism>
<proteinExistence type="predicted"/>
<dbReference type="Proteomes" id="UP000598032">
    <property type="component" value="Unassembled WGS sequence"/>
</dbReference>
<dbReference type="EMBL" id="CAJHCP010000005">
    <property type="protein sequence ID" value="CAD6531105.1"/>
    <property type="molecule type" value="Genomic_DNA"/>
</dbReference>
<gene>
    <name evidence="1" type="ORF">LMG28140_02454</name>
</gene>
<evidence type="ECO:0000313" key="2">
    <source>
        <dbReference type="Proteomes" id="UP000598032"/>
    </source>
</evidence>
<name>A0ABN7HQA7_9BURK</name>
<reference evidence="1 2" key="1">
    <citation type="submission" date="2020-10" db="EMBL/GenBank/DDBJ databases">
        <authorList>
            <person name="Peeters C."/>
        </authorList>
    </citation>
    <scope>NUCLEOTIDE SEQUENCE [LARGE SCALE GENOMIC DNA]</scope>
    <source>
        <strain evidence="1 2">LMG 28140</strain>
    </source>
</reference>
<protein>
    <recommendedName>
        <fullName evidence="3">Secreted protein</fullName>
    </recommendedName>
</protein>
<accession>A0ABN7HQA7</accession>